<organism evidence="1 2">
    <name type="scientific">Phlebia brevispora</name>
    <dbReference type="NCBI Taxonomy" id="194682"/>
    <lineage>
        <taxon>Eukaryota</taxon>
        <taxon>Fungi</taxon>
        <taxon>Dikarya</taxon>
        <taxon>Basidiomycota</taxon>
        <taxon>Agaricomycotina</taxon>
        <taxon>Agaricomycetes</taxon>
        <taxon>Polyporales</taxon>
        <taxon>Meruliaceae</taxon>
        <taxon>Phlebia</taxon>
    </lineage>
</organism>
<reference evidence="1" key="1">
    <citation type="submission" date="2022-07" db="EMBL/GenBank/DDBJ databases">
        <title>Genome Sequence of Phlebia brevispora.</title>
        <authorList>
            <person name="Buettner E."/>
        </authorList>
    </citation>
    <scope>NUCLEOTIDE SEQUENCE</scope>
    <source>
        <strain evidence="1">MPL23</strain>
    </source>
</reference>
<comment type="caution">
    <text evidence="1">The sequence shown here is derived from an EMBL/GenBank/DDBJ whole genome shotgun (WGS) entry which is preliminary data.</text>
</comment>
<sequence>MLSCLASYVTPNKTVLSSASRSSASLRTTELFADIPDYSSHSIYKWEADKRRSAARPRASSYAGSTTSALHPTFEHIHEPGGFRRNYLAMKAKQRGEEEPRMLRNFIEFLYLFGHFAGEDLEEEDEEDYTSTPEDDEGAVVVDRAPYAGTSVLTHTEVDIPSSDLAYLPHVGLPTEVHKATERSPLLARTRSRSRSHHRRSSSAGHGDATVAQAVLMLLKSFVGTGILFLGKAFFNGGILFSSAILIFIALISLYSFLLLVKTKFVVTGSFGDIGGTLYGPWMRYAILGSIIVSQIGFVAAYIIFVSENLQAFVMAVTKCAKLLGIGYFIVLQMVIFLPLSLVRNIAKLSTTALVADAFILAGLIYIFGSEARMVANRGIAHVELFNPKDWPLLIGTAVFSFEGIGLVIPITDAMKEPRRFPAVLSGVMLLLMVLFCGAGVMSYLTFGADVQTVVIVNLDTSSKLTQAVRVLAFAFPSVDDAAASAYTFSSRLQVQFLYSLAIMLSVPLQLFPAVRIMENGIFQRSGKADFRVKWQKNIFRFVTVMSCAALSYVGANDLDKFVSFVGSFACVPLCYVYPAMLHYKACARTRRQKVADIALMVFGIIAAAYTSIMTIKLMLAPEPAGPPPLGQCDNAPAGGF</sequence>
<evidence type="ECO:0000313" key="1">
    <source>
        <dbReference type="EMBL" id="KAJ3544048.1"/>
    </source>
</evidence>
<gene>
    <name evidence="1" type="ORF">NM688_g5789</name>
</gene>
<keyword evidence="2" id="KW-1185">Reference proteome</keyword>
<protein>
    <submittedName>
        <fullName evidence="1">Uncharacterized protein</fullName>
    </submittedName>
</protein>
<proteinExistence type="predicted"/>
<accession>A0ACC1SPV9</accession>
<name>A0ACC1SPV9_9APHY</name>
<dbReference type="Proteomes" id="UP001148662">
    <property type="component" value="Unassembled WGS sequence"/>
</dbReference>
<evidence type="ECO:0000313" key="2">
    <source>
        <dbReference type="Proteomes" id="UP001148662"/>
    </source>
</evidence>
<dbReference type="EMBL" id="JANHOG010001103">
    <property type="protein sequence ID" value="KAJ3544048.1"/>
    <property type="molecule type" value="Genomic_DNA"/>
</dbReference>